<feature type="compositionally biased region" description="Polar residues" evidence="6">
    <location>
        <begin position="70"/>
        <end position="85"/>
    </location>
</feature>
<evidence type="ECO:0000313" key="8">
    <source>
        <dbReference type="EMBL" id="OCT53281.1"/>
    </source>
</evidence>
<dbReference type="AlphaFoldDB" id="A0A1C1CXU2"/>
<evidence type="ECO:0000256" key="3">
    <source>
        <dbReference type="ARBA" id="ARBA00023125"/>
    </source>
</evidence>
<feature type="compositionally biased region" description="Polar residues" evidence="6">
    <location>
        <begin position="113"/>
        <end position="129"/>
    </location>
</feature>
<dbReference type="VEuPathDB" id="FungiDB:CLCR_09701"/>
<feature type="region of interest" description="Disordered" evidence="6">
    <location>
        <begin position="152"/>
        <end position="171"/>
    </location>
</feature>
<dbReference type="PROSITE" id="PS50048">
    <property type="entry name" value="ZN2_CY6_FUNGAL_2"/>
    <property type="match status" value="1"/>
</dbReference>
<dbReference type="eggNOG" id="ENOG502SUMR">
    <property type="taxonomic scope" value="Eukaryota"/>
</dbReference>
<accession>A0A1C1CXU2</accession>
<feature type="compositionally biased region" description="Low complexity" evidence="6">
    <location>
        <begin position="86"/>
        <end position="100"/>
    </location>
</feature>
<dbReference type="GO" id="GO:0005634">
    <property type="term" value="C:nucleus"/>
    <property type="evidence" value="ECO:0007669"/>
    <property type="project" value="UniProtKB-SubCell"/>
</dbReference>
<keyword evidence="3" id="KW-0238">DNA-binding</keyword>
<dbReference type="GO" id="GO:0008270">
    <property type="term" value="F:zinc ion binding"/>
    <property type="evidence" value="ECO:0007669"/>
    <property type="project" value="InterPro"/>
</dbReference>
<dbReference type="PROSITE" id="PS00463">
    <property type="entry name" value="ZN2_CY6_FUNGAL_1"/>
    <property type="match status" value="1"/>
</dbReference>
<dbReference type="SUPFAM" id="SSF57701">
    <property type="entry name" value="Zn2/Cys6 DNA-binding domain"/>
    <property type="match status" value="1"/>
</dbReference>
<dbReference type="Pfam" id="PF00172">
    <property type="entry name" value="Zn_clus"/>
    <property type="match status" value="1"/>
</dbReference>
<keyword evidence="9" id="KW-1185">Reference proteome</keyword>
<dbReference type="OrthoDB" id="39175at2759"/>
<dbReference type="Gene3D" id="4.10.240.10">
    <property type="entry name" value="Zn(2)-C6 fungal-type DNA-binding domain"/>
    <property type="match status" value="1"/>
</dbReference>
<feature type="domain" description="Zn(2)-C6 fungal-type" evidence="7">
    <location>
        <begin position="18"/>
        <end position="49"/>
    </location>
</feature>
<dbReference type="VEuPathDB" id="FungiDB:G647_00245"/>
<feature type="compositionally biased region" description="Low complexity" evidence="6">
    <location>
        <begin position="52"/>
        <end position="63"/>
    </location>
</feature>
<keyword evidence="2" id="KW-0805">Transcription regulation</keyword>
<dbReference type="EMBL" id="LGRB01000008">
    <property type="protein sequence ID" value="OCT53281.1"/>
    <property type="molecule type" value="Genomic_DNA"/>
</dbReference>
<evidence type="ECO:0000256" key="6">
    <source>
        <dbReference type="SAM" id="MobiDB-lite"/>
    </source>
</evidence>
<sequence>MTSVPPSQKPLLGAAPVACSACRRLKMRCVNAENPPCARCLRTGRRCVVVPSRRGQQQSAASSRKGEPPASSSLSNEPLHTLDSQPNLSAAPSNSAGGPAWNLTMLPQAQARALQSPSSRTEAHSSPANTLHPKHSTSPGLPSLYSSSPLDVLGSAATQPSSGEAWPRQQLTSRDTSLGGSWVNSVAEDILVEYIELGVQCSFRAKILYCVPVIDDADLENPLYVIRRRRPLAYCTSFVASQFIPGSANVRQQLLSHVSDFVETTNGPLPEDENVLWTQLQALAVLYAYRPAADVFELPGAAPTPGPLNHWVLKHSIEAFALRARLHRSIDGLRSLLLHSSDSPQISETPAFHKYIYWLWLATMSHHFSVMTRTPPTIREDSSISSAVDLLRDVPRPSRVTRILSEIDLYILWQHAGRSVPGLAEWWCTPSDTMSVEDVQAVLEDMEGALEVWSQRWGLRGEPKTTVANVDMARNGAVSFHFLSTRFCISTFETRYLLEKTRSALDEDATSQPGLVQVARESVLKSVKAAHACSRCLVDLPPLRREFARYMAEFGYAYMAFCCLYIIQAYELFGSALPALGSYLASVEEVATFLTELAVASNTTPRLYGDLTMRQLRRATGRMEGARVDSHSWTGQDVENMDGHQVVPASLRASSAGGEHLLSTSAPSGDPGVLSHLNPPRGTSPLLFSIFDPSWGPLLR</sequence>
<dbReference type="InterPro" id="IPR036864">
    <property type="entry name" value="Zn2-C6_fun-type_DNA-bd_sf"/>
</dbReference>
<reference evidence="9" key="1">
    <citation type="submission" date="2015-07" db="EMBL/GenBank/DDBJ databases">
        <authorList>
            <person name="Teixeira M.M."/>
            <person name="Souza R.C."/>
            <person name="Almeida L.G."/>
            <person name="Vicente V.A."/>
            <person name="de Hoog S."/>
            <person name="Bocca A.L."/>
            <person name="de Almeida S.R."/>
            <person name="Vasconcelos A.T."/>
            <person name="Felipe M.S."/>
        </authorList>
    </citation>
    <scope>NUCLEOTIDE SEQUENCE [LARGE SCALE GENOMIC DNA]</scope>
    <source>
        <strain evidence="9">KSF</strain>
    </source>
</reference>
<evidence type="ECO:0000256" key="2">
    <source>
        <dbReference type="ARBA" id="ARBA00023015"/>
    </source>
</evidence>
<evidence type="ECO:0000256" key="4">
    <source>
        <dbReference type="ARBA" id="ARBA00023163"/>
    </source>
</evidence>
<keyword evidence="4" id="KW-0804">Transcription</keyword>
<dbReference type="CDD" id="cd00067">
    <property type="entry name" value="GAL4"/>
    <property type="match status" value="1"/>
</dbReference>
<protein>
    <recommendedName>
        <fullName evidence="7">Zn(2)-C6 fungal-type domain-containing protein</fullName>
    </recommendedName>
</protein>
<keyword evidence="5" id="KW-0539">Nucleus</keyword>
<evidence type="ECO:0000313" key="9">
    <source>
        <dbReference type="Proteomes" id="UP000094526"/>
    </source>
</evidence>
<dbReference type="InterPro" id="IPR001138">
    <property type="entry name" value="Zn2Cys6_DnaBD"/>
</dbReference>
<dbReference type="SMART" id="SM00066">
    <property type="entry name" value="GAL4"/>
    <property type="match status" value="1"/>
</dbReference>
<dbReference type="GO" id="GO:0000976">
    <property type="term" value="F:transcription cis-regulatory region binding"/>
    <property type="evidence" value="ECO:0007669"/>
    <property type="project" value="TreeGrafter"/>
</dbReference>
<comment type="caution">
    <text evidence="8">The sequence shown here is derived from an EMBL/GenBank/DDBJ whole genome shotgun (WGS) entry which is preliminary data.</text>
</comment>
<comment type="subcellular location">
    <subcellularLocation>
        <location evidence="1">Nucleus</location>
    </subcellularLocation>
</comment>
<gene>
    <name evidence="8" type="ORF">CLCR_09701</name>
</gene>
<feature type="region of interest" description="Disordered" evidence="6">
    <location>
        <begin position="51"/>
        <end position="144"/>
    </location>
</feature>
<organism evidence="8 9">
    <name type="scientific">Cladophialophora carrionii</name>
    <dbReference type="NCBI Taxonomy" id="86049"/>
    <lineage>
        <taxon>Eukaryota</taxon>
        <taxon>Fungi</taxon>
        <taxon>Dikarya</taxon>
        <taxon>Ascomycota</taxon>
        <taxon>Pezizomycotina</taxon>
        <taxon>Eurotiomycetes</taxon>
        <taxon>Chaetothyriomycetidae</taxon>
        <taxon>Chaetothyriales</taxon>
        <taxon>Herpotrichiellaceae</taxon>
        <taxon>Cladophialophora</taxon>
    </lineage>
</organism>
<name>A0A1C1CXU2_9EURO</name>
<evidence type="ECO:0000256" key="1">
    <source>
        <dbReference type="ARBA" id="ARBA00004123"/>
    </source>
</evidence>
<proteinExistence type="predicted"/>
<dbReference type="PANTHER" id="PTHR31845:SF33">
    <property type="entry name" value="ZN(II)2CYS6 TRANSCRIPTION FACTOR (EUROFUNG)"/>
    <property type="match status" value="1"/>
</dbReference>
<dbReference type="Proteomes" id="UP000094526">
    <property type="component" value="Unassembled WGS sequence"/>
</dbReference>
<dbReference type="GO" id="GO:0000981">
    <property type="term" value="F:DNA-binding transcription factor activity, RNA polymerase II-specific"/>
    <property type="evidence" value="ECO:0007669"/>
    <property type="project" value="InterPro"/>
</dbReference>
<evidence type="ECO:0000259" key="7">
    <source>
        <dbReference type="PROSITE" id="PS50048"/>
    </source>
</evidence>
<dbReference type="PANTHER" id="PTHR31845">
    <property type="entry name" value="FINGER DOMAIN PROTEIN, PUTATIVE-RELATED"/>
    <property type="match status" value="1"/>
</dbReference>
<evidence type="ECO:0000256" key="5">
    <source>
        <dbReference type="ARBA" id="ARBA00023242"/>
    </source>
</evidence>
<dbReference type="InterPro" id="IPR051089">
    <property type="entry name" value="prtT"/>
</dbReference>